<feature type="region of interest" description="Disordered" evidence="2">
    <location>
        <begin position="518"/>
        <end position="539"/>
    </location>
</feature>
<reference evidence="3 4" key="2">
    <citation type="journal article" date="2008" name="Nature">
        <title>The Phaeodactylum genome reveals the evolutionary history of diatom genomes.</title>
        <authorList>
            <person name="Bowler C."/>
            <person name="Allen A.E."/>
            <person name="Badger J.H."/>
            <person name="Grimwood J."/>
            <person name="Jabbari K."/>
            <person name="Kuo A."/>
            <person name="Maheswari U."/>
            <person name="Martens C."/>
            <person name="Maumus F."/>
            <person name="Otillar R.P."/>
            <person name="Rayko E."/>
            <person name="Salamov A."/>
            <person name="Vandepoele K."/>
            <person name="Beszteri B."/>
            <person name="Gruber A."/>
            <person name="Heijde M."/>
            <person name="Katinka M."/>
            <person name="Mock T."/>
            <person name="Valentin K."/>
            <person name="Verret F."/>
            <person name="Berges J.A."/>
            <person name="Brownlee C."/>
            <person name="Cadoret J.P."/>
            <person name="Chiovitti A."/>
            <person name="Choi C.J."/>
            <person name="Coesel S."/>
            <person name="De Martino A."/>
            <person name="Detter J.C."/>
            <person name="Durkin C."/>
            <person name="Falciatore A."/>
            <person name="Fournet J."/>
            <person name="Haruta M."/>
            <person name="Huysman M.J."/>
            <person name="Jenkins B.D."/>
            <person name="Jiroutova K."/>
            <person name="Jorgensen R.E."/>
            <person name="Joubert Y."/>
            <person name="Kaplan A."/>
            <person name="Kroger N."/>
            <person name="Kroth P.G."/>
            <person name="La Roche J."/>
            <person name="Lindquist E."/>
            <person name="Lommer M."/>
            <person name="Martin-Jezequel V."/>
            <person name="Lopez P.J."/>
            <person name="Lucas S."/>
            <person name="Mangogna M."/>
            <person name="McGinnis K."/>
            <person name="Medlin L.K."/>
            <person name="Montsant A."/>
            <person name="Oudot-Le Secq M.P."/>
            <person name="Napoli C."/>
            <person name="Obornik M."/>
            <person name="Parker M.S."/>
            <person name="Petit J.L."/>
            <person name="Porcel B.M."/>
            <person name="Poulsen N."/>
            <person name="Robison M."/>
            <person name="Rychlewski L."/>
            <person name="Rynearson T.A."/>
            <person name="Schmutz J."/>
            <person name="Shapiro H."/>
            <person name="Siaut M."/>
            <person name="Stanley M."/>
            <person name="Sussman M.R."/>
            <person name="Taylor A.R."/>
            <person name="Vardi A."/>
            <person name="von Dassow P."/>
            <person name="Vyverman W."/>
            <person name="Willis A."/>
            <person name="Wyrwicz L.S."/>
            <person name="Rokhsar D.S."/>
            <person name="Weissenbach J."/>
            <person name="Armbrust E.V."/>
            <person name="Green B.R."/>
            <person name="Van de Peer Y."/>
            <person name="Grigoriev I.V."/>
        </authorList>
    </citation>
    <scope>NUCLEOTIDE SEQUENCE [LARGE SCALE GENOMIC DNA]</scope>
    <source>
        <strain evidence="3 4">CCMP1335</strain>
    </source>
</reference>
<sequence length="1044" mass="111100">MNPNAANPPAADGTAANNGNSDDAAAAQQQTSKPSATLTSAVAAAIRSAMGVGGGDDKPASSAAPAGSENQAMKTDLSAAAAPTSANTTTTAAAATTSQSNTASAVASSNSSVSGVNERAASLSAATGVGVKGTDDVVGDAGAPKLNELTASANNNNNTSASSNIAITATSDSKTDITMTNSTESFKTANSVAVSTGSPSKALKAVMHNGNDTVTVVRVKANNVDVSAPTSVNGEETMEEVGGLENGGRGEEGEEGEEMSGDMERQTSASTNTSMDVDNEQDVVKSTQETEDSSQTGTEYEPHKHRTRSSSFDVLAHINEVTTGSSSTQPTMDFADASLLLGLGEGDGVDPVKTRDGTAVEPATLPSTMTFFLDMLSEEQRRVRHRHIPAVEGFRKLYKSEIKQDMAAARALNKRKGKRVGGAAVDEGSMIVDEEGNEVPSSPEQADVMAEFTASMIGAEHKGELPDTDPFVAPSESTLAFASNGQLASLMESTPFENTMRGGASPLRSPQLVESLTAFNPPRPQESTGAKTKHRVKRWESNPQDVEKDLSNYKKTVQRTRLELRKAEEEHTQIEAVASMVRTHFMNHLTAYREEMVAVNEQLEGAQSKCVKAAEEFNGKSMSTRGSSKTMKDIFATLKHLGEELDAKGNALRASVIADWRASGVGGIVSSKMDGRSEFLANGWILIGDKVETPLGEGTVLNILGPEYTKKATSFVTTEAKKPEEPKSADSVDNDAVDVDETKDDNAVATKETPKAAPEPSVEESILPDKIAVHLTTGERKEFNPTELQLLSPVVLGSSDAELAKRWENMAKSAVEVGLGHDFEGMNAYINEAIRREEREVGLHDDGTTSPKTVTQFDNVQSVLPFGAGIMNAPEYIRDYSSVVPVDDLEDCIRKTVYEGGIQAVEVRPVMPPSVRQFESKKEETNRLKIKVMQLRNRLGRQKRIRGLNERSLVAGKNRALKVEGLLTEMQVDLQSLKGRLQEELNELGIGNASLESLQVIEEKKDAAPTAETADGAAASGNDTEKRSLEAEDADRDSKRARVE</sequence>
<dbReference type="EMBL" id="CM000639">
    <property type="protein sequence ID" value="EED95553.1"/>
    <property type="molecule type" value="Genomic_DNA"/>
</dbReference>
<dbReference type="RefSeq" id="XP_002288110.1">
    <property type="nucleotide sequence ID" value="XM_002288074.1"/>
</dbReference>
<proteinExistence type="predicted"/>
<feature type="region of interest" description="Disordered" evidence="2">
    <location>
        <begin position="716"/>
        <end position="763"/>
    </location>
</feature>
<feature type="compositionally biased region" description="Low complexity" evidence="2">
    <location>
        <begin position="78"/>
        <end position="114"/>
    </location>
</feature>
<keyword evidence="1" id="KW-0175">Coiled coil</keyword>
<dbReference type="eggNOG" id="ENOG502SNSX">
    <property type="taxonomic scope" value="Eukaryota"/>
</dbReference>
<evidence type="ECO:0000256" key="2">
    <source>
        <dbReference type="SAM" id="MobiDB-lite"/>
    </source>
</evidence>
<evidence type="ECO:0000313" key="4">
    <source>
        <dbReference type="Proteomes" id="UP000001449"/>
    </source>
</evidence>
<name>B8BW14_THAPS</name>
<evidence type="ECO:0000313" key="3">
    <source>
        <dbReference type="EMBL" id="EED95553.1"/>
    </source>
</evidence>
<dbReference type="AlphaFoldDB" id="B8BW14"/>
<evidence type="ECO:0000256" key="1">
    <source>
        <dbReference type="SAM" id="Coils"/>
    </source>
</evidence>
<dbReference type="PaxDb" id="35128-Thaps21568"/>
<feature type="region of interest" description="Disordered" evidence="2">
    <location>
        <begin position="1001"/>
        <end position="1044"/>
    </location>
</feature>
<feature type="compositionally biased region" description="Acidic residues" evidence="2">
    <location>
        <begin position="732"/>
        <end position="743"/>
    </location>
</feature>
<keyword evidence="4" id="KW-1185">Reference proteome</keyword>
<dbReference type="Proteomes" id="UP000001449">
    <property type="component" value="Chromosome 2"/>
</dbReference>
<feature type="compositionally biased region" description="Low complexity" evidence="2">
    <location>
        <begin position="1008"/>
        <end position="1019"/>
    </location>
</feature>
<dbReference type="KEGG" id="tps:THAPSDRAFT_21568"/>
<dbReference type="GeneID" id="7452127"/>
<feature type="compositionally biased region" description="Acidic residues" evidence="2">
    <location>
        <begin position="252"/>
        <end position="261"/>
    </location>
</feature>
<protein>
    <submittedName>
        <fullName evidence="3">Uncharacterized protein</fullName>
    </submittedName>
</protein>
<dbReference type="HOGENOM" id="CLU_292142_0_0_1"/>
<feature type="coiled-coil region" evidence="1">
    <location>
        <begin position="550"/>
        <end position="616"/>
    </location>
</feature>
<feature type="compositionally biased region" description="Polar residues" evidence="2">
    <location>
        <begin position="266"/>
        <end position="276"/>
    </location>
</feature>
<accession>B8BW14</accession>
<feature type="compositionally biased region" description="Low complexity" evidence="2">
    <location>
        <begin position="1"/>
        <end position="32"/>
    </location>
</feature>
<organism evidence="3 4">
    <name type="scientific">Thalassiosira pseudonana</name>
    <name type="common">Marine diatom</name>
    <name type="synonym">Cyclotella nana</name>
    <dbReference type="NCBI Taxonomy" id="35128"/>
    <lineage>
        <taxon>Eukaryota</taxon>
        <taxon>Sar</taxon>
        <taxon>Stramenopiles</taxon>
        <taxon>Ochrophyta</taxon>
        <taxon>Bacillariophyta</taxon>
        <taxon>Coscinodiscophyceae</taxon>
        <taxon>Thalassiosirophycidae</taxon>
        <taxon>Thalassiosirales</taxon>
        <taxon>Thalassiosiraceae</taxon>
        <taxon>Thalassiosira</taxon>
    </lineage>
</organism>
<feature type="compositionally biased region" description="Basic and acidic residues" evidence="2">
    <location>
        <begin position="1023"/>
        <end position="1044"/>
    </location>
</feature>
<feature type="region of interest" description="Disordered" evidence="2">
    <location>
        <begin position="1"/>
        <end position="115"/>
    </location>
</feature>
<feature type="compositionally biased region" description="Basic and acidic residues" evidence="2">
    <location>
        <begin position="719"/>
        <end position="730"/>
    </location>
</feature>
<dbReference type="InParanoid" id="B8BW14"/>
<gene>
    <name evidence="3" type="ORF">THAPSDRAFT_21568</name>
</gene>
<reference evidence="3 4" key="1">
    <citation type="journal article" date="2004" name="Science">
        <title>The genome of the diatom Thalassiosira pseudonana: ecology, evolution, and metabolism.</title>
        <authorList>
            <person name="Armbrust E.V."/>
            <person name="Berges J.A."/>
            <person name="Bowler C."/>
            <person name="Green B.R."/>
            <person name="Martinez D."/>
            <person name="Putnam N.H."/>
            <person name="Zhou S."/>
            <person name="Allen A.E."/>
            <person name="Apt K.E."/>
            <person name="Bechner M."/>
            <person name="Brzezinski M.A."/>
            <person name="Chaal B.K."/>
            <person name="Chiovitti A."/>
            <person name="Davis A.K."/>
            <person name="Demarest M.S."/>
            <person name="Detter J.C."/>
            <person name="Glavina T."/>
            <person name="Goodstein D."/>
            <person name="Hadi M.Z."/>
            <person name="Hellsten U."/>
            <person name="Hildebrand M."/>
            <person name="Jenkins B.D."/>
            <person name="Jurka J."/>
            <person name="Kapitonov V.V."/>
            <person name="Kroger N."/>
            <person name="Lau W.W."/>
            <person name="Lane T.W."/>
            <person name="Larimer F.W."/>
            <person name="Lippmeier J.C."/>
            <person name="Lucas S."/>
            <person name="Medina M."/>
            <person name="Montsant A."/>
            <person name="Obornik M."/>
            <person name="Parker M.S."/>
            <person name="Palenik B."/>
            <person name="Pazour G.J."/>
            <person name="Richardson P.M."/>
            <person name="Rynearson T.A."/>
            <person name="Saito M.A."/>
            <person name="Schwartz D.C."/>
            <person name="Thamatrakoln K."/>
            <person name="Valentin K."/>
            <person name="Vardi A."/>
            <person name="Wilkerson F.P."/>
            <person name="Rokhsar D.S."/>
        </authorList>
    </citation>
    <scope>NUCLEOTIDE SEQUENCE [LARGE SCALE GENOMIC DNA]</scope>
    <source>
        <strain evidence="3 4">CCMP1335</strain>
    </source>
</reference>
<feature type="region of interest" description="Disordered" evidence="2">
    <location>
        <begin position="228"/>
        <end position="309"/>
    </location>
</feature>